<keyword evidence="1" id="KW-0812">Transmembrane</keyword>
<name>A0AAN8XF15_HALRR</name>
<keyword evidence="1" id="KW-0472">Membrane</keyword>
<feature type="non-terminal residue" evidence="2">
    <location>
        <position position="52"/>
    </location>
</feature>
<accession>A0AAN8XF15</accession>
<evidence type="ECO:0000256" key="1">
    <source>
        <dbReference type="SAM" id="Phobius"/>
    </source>
</evidence>
<gene>
    <name evidence="2" type="ORF">SK128_022933</name>
</gene>
<dbReference type="Proteomes" id="UP001381693">
    <property type="component" value="Unassembled WGS sequence"/>
</dbReference>
<reference evidence="2 3" key="1">
    <citation type="submission" date="2023-11" db="EMBL/GenBank/DDBJ databases">
        <title>Halocaridina rubra genome assembly.</title>
        <authorList>
            <person name="Smith C."/>
        </authorList>
    </citation>
    <scope>NUCLEOTIDE SEQUENCE [LARGE SCALE GENOMIC DNA]</scope>
    <source>
        <strain evidence="2">EP-1</strain>
        <tissue evidence="2">Whole</tissue>
    </source>
</reference>
<feature type="transmembrane region" description="Helical" evidence="1">
    <location>
        <begin position="19"/>
        <end position="39"/>
    </location>
</feature>
<sequence>NEVRLATTFILRFIASLRLFIACTLLLQFHFVFAMLLFFRSLMSHLGSRISL</sequence>
<feature type="non-terminal residue" evidence="2">
    <location>
        <position position="1"/>
    </location>
</feature>
<keyword evidence="1" id="KW-1133">Transmembrane helix</keyword>
<keyword evidence="3" id="KW-1185">Reference proteome</keyword>
<comment type="caution">
    <text evidence="2">The sequence shown here is derived from an EMBL/GenBank/DDBJ whole genome shotgun (WGS) entry which is preliminary data.</text>
</comment>
<dbReference type="AlphaFoldDB" id="A0AAN8XF15"/>
<dbReference type="EMBL" id="JAXCGZ010004564">
    <property type="protein sequence ID" value="KAK7081671.1"/>
    <property type="molecule type" value="Genomic_DNA"/>
</dbReference>
<organism evidence="2 3">
    <name type="scientific">Halocaridina rubra</name>
    <name type="common">Hawaiian red shrimp</name>
    <dbReference type="NCBI Taxonomy" id="373956"/>
    <lineage>
        <taxon>Eukaryota</taxon>
        <taxon>Metazoa</taxon>
        <taxon>Ecdysozoa</taxon>
        <taxon>Arthropoda</taxon>
        <taxon>Crustacea</taxon>
        <taxon>Multicrustacea</taxon>
        <taxon>Malacostraca</taxon>
        <taxon>Eumalacostraca</taxon>
        <taxon>Eucarida</taxon>
        <taxon>Decapoda</taxon>
        <taxon>Pleocyemata</taxon>
        <taxon>Caridea</taxon>
        <taxon>Atyoidea</taxon>
        <taxon>Atyidae</taxon>
        <taxon>Halocaridina</taxon>
    </lineage>
</organism>
<evidence type="ECO:0000313" key="3">
    <source>
        <dbReference type="Proteomes" id="UP001381693"/>
    </source>
</evidence>
<proteinExistence type="predicted"/>
<evidence type="ECO:0000313" key="2">
    <source>
        <dbReference type="EMBL" id="KAK7081671.1"/>
    </source>
</evidence>
<protein>
    <submittedName>
        <fullName evidence="2">Uncharacterized protein</fullName>
    </submittedName>
</protein>